<dbReference type="InParanoid" id="A0A251SQD7"/>
<evidence type="ECO:0000256" key="1">
    <source>
        <dbReference type="SAM" id="Phobius"/>
    </source>
</evidence>
<name>A0A251SQD7_HELAN</name>
<evidence type="ECO:0000313" key="3">
    <source>
        <dbReference type="Proteomes" id="UP000215914"/>
    </source>
</evidence>
<reference evidence="3" key="1">
    <citation type="journal article" date="2017" name="Nature">
        <title>The sunflower genome provides insights into oil metabolism, flowering and Asterid evolution.</title>
        <authorList>
            <person name="Badouin H."/>
            <person name="Gouzy J."/>
            <person name="Grassa C.J."/>
            <person name="Murat F."/>
            <person name="Staton S.E."/>
            <person name="Cottret L."/>
            <person name="Lelandais-Briere C."/>
            <person name="Owens G.L."/>
            <person name="Carrere S."/>
            <person name="Mayjonade B."/>
            <person name="Legrand L."/>
            <person name="Gill N."/>
            <person name="Kane N.C."/>
            <person name="Bowers J.E."/>
            <person name="Hubner S."/>
            <person name="Bellec A."/>
            <person name="Berard A."/>
            <person name="Berges H."/>
            <person name="Blanchet N."/>
            <person name="Boniface M.C."/>
            <person name="Brunel D."/>
            <person name="Catrice O."/>
            <person name="Chaidir N."/>
            <person name="Claudel C."/>
            <person name="Donnadieu C."/>
            <person name="Faraut T."/>
            <person name="Fievet G."/>
            <person name="Helmstetter N."/>
            <person name="King M."/>
            <person name="Knapp S.J."/>
            <person name="Lai Z."/>
            <person name="Le Paslier M.C."/>
            <person name="Lippi Y."/>
            <person name="Lorenzon L."/>
            <person name="Mandel J.R."/>
            <person name="Marage G."/>
            <person name="Marchand G."/>
            <person name="Marquand E."/>
            <person name="Bret-Mestries E."/>
            <person name="Morien E."/>
            <person name="Nambeesan S."/>
            <person name="Nguyen T."/>
            <person name="Pegot-Espagnet P."/>
            <person name="Pouilly N."/>
            <person name="Raftis F."/>
            <person name="Sallet E."/>
            <person name="Schiex T."/>
            <person name="Thomas J."/>
            <person name="Vandecasteele C."/>
            <person name="Vares D."/>
            <person name="Vear F."/>
            <person name="Vautrin S."/>
            <person name="Crespi M."/>
            <person name="Mangin B."/>
            <person name="Burke J.M."/>
            <person name="Salse J."/>
            <person name="Munos S."/>
            <person name="Vincourt P."/>
            <person name="Rieseberg L.H."/>
            <person name="Langlade N.B."/>
        </authorList>
    </citation>
    <scope>NUCLEOTIDE SEQUENCE [LARGE SCALE GENOMIC DNA]</scope>
    <source>
        <strain evidence="3">cv. SF193</strain>
    </source>
</reference>
<accession>A0A251SQD7</accession>
<protein>
    <submittedName>
        <fullName evidence="2">Uncharacterized protein</fullName>
    </submittedName>
</protein>
<feature type="transmembrane region" description="Helical" evidence="1">
    <location>
        <begin position="6"/>
        <end position="24"/>
    </location>
</feature>
<dbReference type="Proteomes" id="UP000215914">
    <property type="component" value="Chromosome 13"/>
</dbReference>
<organism evidence="2 3">
    <name type="scientific">Helianthus annuus</name>
    <name type="common">Common sunflower</name>
    <dbReference type="NCBI Taxonomy" id="4232"/>
    <lineage>
        <taxon>Eukaryota</taxon>
        <taxon>Viridiplantae</taxon>
        <taxon>Streptophyta</taxon>
        <taxon>Embryophyta</taxon>
        <taxon>Tracheophyta</taxon>
        <taxon>Spermatophyta</taxon>
        <taxon>Magnoliopsida</taxon>
        <taxon>eudicotyledons</taxon>
        <taxon>Gunneridae</taxon>
        <taxon>Pentapetalae</taxon>
        <taxon>asterids</taxon>
        <taxon>campanulids</taxon>
        <taxon>Asterales</taxon>
        <taxon>Asteraceae</taxon>
        <taxon>Asteroideae</taxon>
        <taxon>Heliantheae alliance</taxon>
        <taxon>Heliantheae</taxon>
        <taxon>Helianthus</taxon>
    </lineage>
</organism>
<evidence type="ECO:0000313" key="2">
    <source>
        <dbReference type="EMBL" id="OTG00506.1"/>
    </source>
</evidence>
<proteinExistence type="predicted"/>
<keyword evidence="1" id="KW-0812">Transmembrane</keyword>
<keyword evidence="1" id="KW-1133">Transmembrane helix</keyword>
<keyword evidence="1" id="KW-0472">Membrane</keyword>
<dbReference type="EMBL" id="CM007902">
    <property type="protein sequence ID" value="OTG00506.1"/>
    <property type="molecule type" value="Genomic_DNA"/>
</dbReference>
<dbReference type="AlphaFoldDB" id="A0A251SQD7"/>
<keyword evidence="3" id="KW-1185">Reference proteome</keyword>
<sequence length="73" mass="8689">MHYSLILFSLFFITCFYCFINLLTDNDFFYSGMDRGFLVDMTDPYKSENCLCDIIFLLFKEKVTRKNSAINQL</sequence>
<gene>
    <name evidence="2" type="ORF">HannXRQ_Chr13g0391801</name>
</gene>